<evidence type="ECO:0000313" key="1">
    <source>
        <dbReference type="EMBL" id="QIE60524.1"/>
    </source>
</evidence>
<dbReference type="RefSeq" id="WP_164680536.1">
    <property type="nucleotide sequence ID" value="NZ_CP049057.1"/>
</dbReference>
<keyword evidence="2" id="KW-1185">Reference proteome</keyword>
<dbReference type="Proteomes" id="UP000505306">
    <property type="component" value="Chromosome"/>
</dbReference>
<name>A0A6G6GPX5_9FLAO</name>
<dbReference type="EMBL" id="CP049057">
    <property type="protein sequence ID" value="QIE60524.1"/>
    <property type="molecule type" value="Genomic_DNA"/>
</dbReference>
<protein>
    <submittedName>
        <fullName evidence="1">Uncharacterized protein</fullName>
    </submittedName>
</protein>
<evidence type="ECO:0000313" key="2">
    <source>
        <dbReference type="Proteomes" id="UP000505306"/>
    </source>
</evidence>
<organism evidence="1 2">
    <name type="scientific">Rasiella rasia</name>
    <dbReference type="NCBI Taxonomy" id="2744027"/>
    <lineage>
        <taxon>Bacteria</taxon>
        <taxon>Pseudomonadati</taxon>
        <taxon>Bacteroidota</taxon>
        <taxon>Flavobacteriia</taxon>
        <taxon>Flavobacteriales</taxon>
        <taxon>Flavobacteriaceae</taxon>
        <taxon>Rasiella</taxon>
    </lineage>
</organism>
<reference evidence="1 2" key="1">
    <citation type="submission" date="2020-02" db="EMBL/GenBank/DDBJ databases">
        <title>Complete genome sequence of Flavobacteriaceae bacterium.</title>
        <authorList>
            <person name="Kim S.-J."/>
            <person name="Kim Y.-S."/>
            <person name="Kim K.-H."/>
        </authorList>
    </citation>
    <scope>NUCLEOTIDE SEQUENCE [LARGE SCALE GENOMIC DNA]</scope>
    <source>
        <strain evidence="1 2">RR4-40</strain>
    </source>
</reference>
<proteinExistence type="predicted"/>
<dbReference type="KEGG" id="mgel:G5B37_13400"/>
<dbReference type="AlphaFoldDB" id="A0A6G6GPX5"/>
<accession>A0A6G6GPX5</accession>
<gene>
    <name evidence="1" type="ORF">G5B37_13400</name>
</gene>
<sequence length="193" mass="22352">MKYILIIVLLSITTSVFGQKTETLSILKADTTWGKEIIKFPVAWAPKVKYKGFEELRFSPGWKHPESDQFWSYVLAWNVQTDRALTAVEIAANLEYYFDGLMKPNHWAQSFPEPVVVLIKENEKGNTTEFKGKMKFFDGFHTGKMITKNILAQQLFCETTGKTILVCRMSIKDFEHTVWKDLDEVKLKQDVCE</sequence>